<organism evidence="1">
    <name type="scientific">Echinococcus granulosus</name>
    <name type="common">Hydatid tapeworm</name>
    <dbReference type="NCBI Taxonomy" id="6210"/>
    <lineage>
        <taxon>Eukaryota</taxon>
        <taxon>Metazoa</taxon>
        <taxon>Spiralia</taxon>
        <taxon>Lophotrochozoa</taxon>
        <taxon>Platyhelminthes</taxon>
        <taxon>Cestoda</taxon>
        <taxon>Eucestoda</taxon>
        <taxon>Cyclophyllidea</taxon>
        <taxon>Taeniidae</taxon>
        <taxon>Echinococcus</taxon>
        <taxon>Echinococcus granulosus group</taxon>
    </lineage>
</organism>
<evidence type="ECO:0000313" key="2">
    <source>
        <dbReference type="Proteomes" id="UP000492820"/>
    </source>
</evidence>
<evidence type="ECO:0000313" key="1">
    <source>
        <dbReference type="EMBL" id="CDS22289.1"/>
    </source>
</evidence>
<dbReference type="EMBL" id="LK028586">
    <property type="protein sequence ID" value="CDS22289.1"/>
    <property type="molecule type" value="Genomic_DNA"/>
</dbReference>
<reference evidence="1 2" key="1">
    <citation type="journal article" date="2013" name="Nature">
        <title>The genomes of four tapeworm species reveal adaptations to parasitism.</title>
        <authorList>
            <person name="Tsai I.J."/>
            <person name="Zarowiecki M."/>
            <person name="Holroyd N."/>
            <person name="Garciarrubio A."/>
            <person name="Sanchez-Flores A."/>
            <person name="Brooks K.L."/>
            <person name="Tracey A."/>
            <person name="Bobes R.J."/>
            <person name="Fragoso G."/>
            <person name="Sciutto E."/>
            <person name="Aslett M."/>
            <person name="Beasley H."/>
            <person name="Bennett H.M."/>
            <person name="Cai J."/>
            <person name="Camicia F."/>
            <person name="Clark R."/>
            <person name="Cucher M."/>
            <person name="De Silva N."/>
            <person name="Day T.A."/>
            <person name="Deplazes P."/>
            <person name="Estrada K."/>
            <person name="Fernandez C."/>
            <person name="Holland P.W."/>
            <person name="Hou J."/>
            <person name="Hu S."/>
            <person name="Huckvale T."/>
            <person name="Hung S.S."/>
            <person name="Kamenetzky L."/>
            <person name="Keane J.A."/>
            <person name="Kiss F."/>
            <person name="Koziol U."/>
            <person name="Lambert O."/>
            <person name="Liu K."/>
            <person name="Luo X."/>
            <person name="Luo Y."/>
            <person name="Macchiaroli N."/>
            <person name="Nichol S."/>
            <person name="Paps J."/>
            <person name="Parkinson J."/>
            <person name="Pouchkina-Stantcheva N."/>
            <person name="Riddiford N."/>
            <person name="Rosenzvit M."/>
            <person name="Salinas G."/>
            <person name="Wasmuth J.D."/>
            <person name="Zamanian M."/>
            <person name="Zheng Y."/>
            <person name="Cai X."/>
            <person name="Soberon X."/>
            <person name="Olson P.D."/>
            <person name="Laclette J.P."/>
            <person name="Brehm K."/>
            <person name="Berriman M."/>
            <person name="Garciarrubio A."/>
            <person name="Bobes R.J."/>
            <person name="Fragoso G."/>
            <person name="Sanchez-Flores A."/>
            <person name="Estrada K."/>
            <person name="Cevallos M.A."/>
            <person name="Morett E."/>
            <person name="Gonzalez V."/>
            <person name="Portillo T."/>
            <person name="Ochoa-Leyva A."/>
            <person name="Jose M.V."/>
            <person name="Sciutto E."/>
            <person name="Landa A."/>
            <person name="Jimenez L."/>
            <person name="Valdes V."/>
            <person name="Carrero J.C."/>
            <person name="Larralde C."/>
            <person name="Morales-Montor J."/>
            <person name="Limon-Lason J."/>
            <person name="Soberon X."/>
            <person name="Laclette J.P."/>
        </authorList>
    </citation>
    <scope>NUCLEOTIDE SEQUENCE [LARGE SCALE GENOMIC DNA]</scope>
</reference>
<sequence>MPVLDYDSGLTCSIMLASSTEMPSYSSMQVNPIIVAIVTTLRLMTSGQLTALATSCLSRLQLFKPTSISANLICLIPLHLSSTFTCSSSRVRQLRAV</sequence>
<dbReference type="Proteomes" id="UP000492820">
    <property type="component" value="Unassembled WGS sequence"/>
</dbReference>
<evidence type="ECO:0000313" key="3">
    <source>
        <dbReference type="WBParaSite" id="EgrG_002027700"/>
    </source>
</evidence>
<name>A0A068WV21_ECHGR</name>
<protein>
    <submittedName>
        <fullName evidence="3">Ovule protein</fullName>
    </submittedName>
</protein>
<reference evidence="1" key="2">
    <citation type="submission" date="2014-06" db="EMBL/GenBank/DDBJ databases">
        <authorList>
            <person name="Aslett M."/>
        </authorList>
    </citation>
    <scope>NUCLEOTIDE SEQUENCE</scope>
</reference>
<proteinExistence type="predicted"/>
<gene>
    <name evidence="1" type="ORF">EgrG_002027700</name>
</gene>
<dbReference type="WBParaSite" id="EgrG_002027700">
    <property type="protein sequence ID" value="EgrG_002027700"/>
    <property type="gene ID" value="EgrG_002027700"/>
</dbReference>
<reference evidence="3" key="3">
    <citation type="submission" date="2020-10" db="UniProtKB">
        <authorList>
            <consortium name="WormBaseParasite"/>
        </authorList>
    </citation>
    <scope>IDENTIFICATION</scope>
</reference>
<dbReference type="AlphaFoldDB" id="A0A068WV21"/>
<accession>A0A068WV21</accession>